<protein>
    <submittedName>
        <fullName evidence="4">Helix-turn-helix domain-containing protein</fullName>
    </submittedName>
</protein>
<dbReference type="InterPro" id="IPR058663">
    <property type="entry name" value="PucR-like_N"/>
</dbReference>
<reference evidence="4 5" key="1">
    <citation type="journal article" date="2019" name="Int. J. Syst. Evol. Microbiol.">
        <title>The Global Catalogue of Microorganisms (GCM) 10K type strain sequencing project: providing services to taxonomists for standard genome sequencing and annotation.</title>
        <authorList>
            <consortium name="The Broad Institute Genomics Platform"/>
            <consortium name="The Broad Institute Genome Sequencing Center for Infectious Disease"/>
            <person name="Wu L."/>
            <person name="Ma J."/>
        </authorList>
    </citation>
    <scope>NUCLEOTIDE SEQUENCE [LARGE SCALE GENOMIC DNA]</scope>
    <source>
        <strain evidence="4 5">JCM 8201</strain>
    </source>
</reference>
<dbReference type="InterPro" id="IPR025736">
    <property type="entry name" value="PucR_C-HTH_dom"/>
</dbReference>
<dbReference type="Proteomes" id="UP001501842">
    <property type="component" value="Unassembled WGS sequence"/>
</dbReference>
<dbReference type="PANTHER" id="PTHR33744">
    <property type="entry name" value="CARBOHYDRATE DIACID REGULATOR"/>
    <property type="match status" value="1"/>
</dbReference>
<feature type="compositionally biased region" description="Low complexity" evidence="1">
    <location>
        <begin position="397"/>
        <end position="406"/>
    </location>
</feature>
<dbReference type="RefSeq" id="WP_344456134.1">
    <property type="nucleotide sequence ID" value="NZ_BAAATZ010000032.1"/>
</dbReference>
<evidence type="ECO:0000256" key="1">
    <source>
        <dbReference type="SAM" id="MobiDB-lite"/>
    </source>
</evidence>
<evidence type="ECO:0000313" key="4">
    <source>
        <dbReference type="EMBL" id="GAA2736428.1"/>
    </source>
</evidence>
<dbReference type="PANTHER" id="PTHR33744:SF1">
    <property type="entry name" value="DNA-BINDING TRANSCRIPTIONAL ACTIVATOR ADER"/>
    <property type="match status" value="1"/>
</dbReference>
<dbReference type="EMBL" id="BAAATZ010000032">
    <property type="protein sequence ID" value="GAA2736428.1"/>
    <property type="molecule type" value="Genomic_DNA"/>
</dbReference>
<feature type="region of interest" description="Disordered" evidence="1">
    <location>
        <begin position="384"/>
        <end position="406"/>
    </location>
</feature>
<gene>
    <name evidence="4" type="ORF">GCM10010439_63480</name>
</gene>
<evidence type="ECO:0000259" key="2">
    <source>
        <dbReference type="Pfam" id="PF13556"/>
    </source>
</evidence>
<keyword evidence="5" id="KW-1185">Reference proteome</keyword>
<feature type="domain" description="PucR-like N-terminal" evidence="3">
    <location>
        <begin position="19"/>
        <end position="165"/>
    </location>
</feature>
<organism evidence="4 5">
    <name type="scientific">Actinocorallia aurantiaca</name>
    <dbReference type="NCBI Taxonomy" id="46204"/>
    <lineage>
        <taxon>Bacteria</taxon>
        <taxon>Bacillati</taxon>
        <taxon>Actinomycetota</taxon>
        <taxon>Actinomycetes</taxon>
        <taxon>Streptosporangiales</taxon>
        <taxon>Thermomonosporaceae</taxon>
        <taxon>Actinocorallia</taxon>
    </lineage>
</organism>
<dbReference type="InterPro" id="IPR051448">
    <property type="entry name" value="CdaR-like_regulators"/>
</dbReference>
<name>A0ABN3UP00_9ACTN</name>
<feature type="domain" description="PucR C-terminal helix-turn-helix" evidence="2">
    <location>
        <begin position="323"/>
        <end position="380"/>
    </location>
</feature>
<accession>A0ABN3UP00</accession>
<evidence type="ECO:0000313" key="5">
    <source>
        <dbReference type="Proteomes" id="UP001501842"/>
    </source>
</evidence>
<sequence>MGAQRPFSDLLPDLIGFAPELVGEIVDGIRAAIPDYDRPRGGPYDEVIRSGVERNVLGFVAWLADPEQPLDQRNELCRKLGALEAMEGRPLAVLQSAYRIGAQLGWSRIWDLLAGRELSAAAVSALADALFGYMDDAAELSRAGYEQVRREEDAKRDAARLLLLRDLVRRRGADCAALAALHPAAGWAAPDQVTLVALPANAPVVRPLLDPDLLLDLHAPEPYLLVPGPLTGPRRSMLEAALAGGRAAAGLTVPPARAADSLRWARRVLALVADGILDDGTLTSCEDHLVSAWLLADGPLMDEIARRRLAFLTREGEKRRQWLADTLRAWLRTRGPAGRMSEDLGVHVQTVRYRMRVLEEILQEELTDPDNRFATETALRTSWLRGRPGRTGGGTTTAGSSGLDSL</sequence>
<dbReference type="InterPro" id="IPR042070">
    <property type="entry name" value="PucR_C-HTH_sf"/>
</dbReference>
<dbReference type="Pfam" id="PF13556">
    <property type="entry name" value="HTH_30"/>
    <property type="match status" value="1"/>
</dbReference>
<comment type="caution">
    <text evidence="4">The sequence shown here is derived from an EMBL/GenBank/DDBJ whole genome shotgun (WGS) entry which is preliminary data.</text>
</comment>
<evidence type="ECO:0000259" key="3">
    <source>
        <dbReference type="Pfam" id="PF25906"/>
    </source>
</evidence>
<dbReference type="Gene3D" id="1.10.10.2840">
    <property type="entry name" value="PucR C-terminal helix-turn-helix domain"/>
    <property type="match status" value="1"/>
</dbReference>
<proteinExistence type="predicted"/>
<dbReference type="Pfam" id="PF25906">
    <property type="entry name" value="PucR-like_N"/>
    <property type="match status" value="1"/>
</dbReference>